<gene>
    <name evidence="4" type="ORF">FTUN_5576</name>
</gene>
<dbReference type="InterPro" id="IPR007809">
    <property type="entry name" value="FlgN-like"/>
</dbReference>
<keyword evidence="3" id="KW-1005">Bacterial flagellum biogenesis</keyword>
<organism evidence="4 5">
    <name type="scientific">Frigoriglobus tundricola</name>
    <dbReference type="NCBI Taxonomy" id="2774151"/>
    <lineage>
        <taxon>Bacteria</taxon>
        <taxon>Pseudomonadati</taxon>
        <taxon>Planctomycetota</taxon>
        <taxon>Planctomycetia</taxon>
        <taxon>Gemmatales</taxon>
        <taxon>Gemmataceae</taxon>
        <taxon>Frigoriglobus</taxon>
    </lineage>
</organism>
<dbReference type="EMBL" id="CP053452">
    <property type="protein sequence ID" value="QJW97996.1"/>
    <property type="molecule type" value="Genomic_DNA"/>
</dbReference>
<evidence type="ECO:0000313" key="4">
    <source>
        <dbReference type="EMBL" id="QJW97996.1"/>
    </source>
</evidence>
<keyword evidence="5" id="KW-1185">Reference proteome</keyword>
<comment type="function">
    <text evidence="1">Required for the efficient initiation of filament assembly.</text>
</comment>
<dbReference type="Gene3D" id="1.20.58.300">
    <property type="entry name" value="FlgN-like"/>
    <property type="match status" value="1"/>
</dbReference>
<accession>A0A6M5YX78</accession>
<comment type="similarity">
    <text evidence="2">Belongs to the FlgN family.</text>
</comment>
<dbReference type="AlphaFoldDB" id="A0A6M5YX78"/>
<proteinExistence type="inferred from homology"/>
<evidence type="ECO:0000256" key="3">
    <source>
        <dbReference type="ARBA" id="ARBA00022795"/>
    </source>
</evidence>
<name>A0A6M5YX78_9BACT</name>
<dbReference type="InterPro" id="IPR036679">
    <property type="entry name" value="FlgN-like_sf"/>
</dbReference>
<evidence type="ECO:0000256" key="2">
    <source>
        <dbReference type="ARBA" id="ARBA00007703"/>
    </source>
</evidence>
<dbReference type="Pfam" id="PF05130">
    <property type="entry name" value="FlgN"/>
    <property type="match status" value="1"/>
</dbReference>
<dbReference type="KEGG" id="ftj:FTUN_5576"/>
<dbReference type="Proteomes" id="UP000503447">
    <property type="component" value="Chromosome"/>
</dbReference>
<sequence>MTGLNAALLRGDLASGRAICAGQPALADALHTAADARGAAAAALARELGLAAAGVTLAALAERLAPDLQAEILAARTRLTALTSDLTAIQARNANLTAHLRSFFRGVLSELTAADAPPRYGPTGRRI</sequence>
<evidence type="ECO:0000256" key="1">
    <source>
        <dbReference type="ARBA" id="ARBA00002397"/>
    </source>
</evidence>
<evidence type="ECO:0000313" key="5">
    <source>
        <dbReference type="Proteomes" id="UP000503447"/>
    </source>
</evidence>
<dbReference type="GO" id="GO:0044780">
    <property type="term" value="P:bacterial-type flagellum assembly"/>
    <property type="evidence" value="ECO:0007669"/>
    <property type="project" value="InterPro"/>
</dbReference>
<reference evidence="5" key="1">
    <citation type="submission" date="2020-05" db="EMBL/GenBank/DDBJ databases">
        <title>Frigoriglobus tundricola gen. nov., sp. nov., a psychrotolerant cellulolytic planctomycete of the family Gemmataceae with two divergent copies of 16S rRNA gene.</title>
        <authorList>
            <person name="Kulichevskaya I.S."/>
            <person name="Ivanova A.A."/>
            <person name="Naumoff D.G."/>
            <person name="Beletsky A.V."/>
            <person name="Rijpstra W.I.C."/>
            <person name="Sinninghe Damste J.S."/>
            <person name="Mardanov A.V."/>
            <person name="Ravin N.V."/>
            <person name="Dedysh S.N."/>
        </authorList>
    </citation>
    <scope>NUCLEOTIDE SEQUENCE [LARGE SCALE GENOMIC DNA]</scope>
    <source>
        <strain evidence="5">PL17</strain>
    </source>
</reference>
<protein>
    <submittedName>
        <fullName evidence="4">Uncharacterized protein</fullName>
    </submittedName>
</protein>
<dbReference type="SUPFAM" id="SSF140566">
    <property type="entry name" value="FlgN-like"/>
    <property type="match status" value="1"/>
</dbReference>